<accession>A0A0S2KKS7</accession>
<evidence type="ECO:0000256" key="3">
    <source>
        <dbReference type="ARBA" id="ARBA00023172"/>
    </source>
</evidence>
<name>A0A0S2KKS7_9BACT</name>
<dbReference type="GO" id="GO:0003677">
    <property type="term" value="F:DNA binding"/>
    <property type="evidence" value="ECO:0007669"/>
    <property type="project" value="UniProtKB-KW"/>
</dbReference>
<comment type="similarity">
    <text evidence="1">Belongs to the 'phage' integrase family.</text>
</comment>
<organism evidence="7 8">
    <name type="scientific">Hoylesella enoeca</name>
    <dbReference type="NCBI Taxonomy" id="76123"/>
    <lineage>
        <taxon>Bacteria</taxon>
        <taxon>Pseudomonadati</taxon>
        <taxon>Bacteroidota</taxon>
        <taxon>Bacteroidia</taxon>
        <taxon>Bacteroidales</taxon>
        <taxon>Prevotellaceae</taxon>
        <taxon>Hoylesella</taxon>
    </lineage>
</organism>
<dbReference type="InterPro" id="IPR013762">
    <property type="entry name" value="Integrase-like_cat_sf"/>
</dbReference>
<keyword evidence="8" id="KW-1185">Reference proteome</keyword>
<dbReference type="PANTHER" id="PTHR30349">
    <property type="entry name" value="PHAGE INTEGRASE-RELATED"/>
    <property type="match status" value="1"/>
</dbReference>
<evidence type="ECO:0000313" key="8">
    <source>
        <dbReference type="Proteomes" id="UP000056252"/>
    </source>
</evidence>
<dbReference type="PANTHER" id="PTHR30349:SF41">
    <property type="entry name" value="INTEGRASE_RECOMBINASE PROTEIN MJ0367-RELATED"/>
    <property type="match status" value="1"/>
</dbReference>
<dbReference type="InterPro" id="IPR002104">
    <property type="entry name" value="Integrase_catalytic"/>
</dbReference>
<dbReference type="KEGG" id="peo:AS203_03525"/>
<dbReference type="AlphaFoldDB" id="A0A0S2KKS7"/>
<dbReference type="EMBL" id="CP013195">
    <property type="protein sequence ID" value="ALO48904.1"/>
    <property type="molecule type" value="Genomic_DNA"/>
</dbReference>
<evidence type="ECO:0000256" key="1">
    <source>
        <dbReference type="ARBA" id="ARBA00008857"/>
    </source>
</evidence>
<evidence type="ECO:0000313" key="6">
    <source>
        <dbReference type="EMBL" id="ALO48269.1"/>
    </source>
</evidence>
<dbReference type="Proteomes" id="UP000056252">
    <property type="component" value="Chromosome"/>
</dbReference>
<sequence length="336" mass="39264">MVNNNSNKFKSVFSIMIVKYIDYMRSMSLESRTAEIRLAQFDKLAYERVTEGVGITKELADEWGKIRSNETPNNRYQRISLLRRFSSFLQLHGIDSYLPKLPKYDKNAFMPYIFTTKEITDIFRESDKLHVHRKYLNSSKFVIPTLIRLLYSTGIRIGEALSLKHSNVNLCDGILTLYKCKNSEDRLVPLSLSMREICKDYVSYKERMNIKTEDDSFFFTSPCGNQCLRGSIADSFKIILQRAGIHHNHNRVGVRLHDLRHTFCVHTLHRLCEQGLDLYYSMPILMTYIGHKSLSATNRYVRLTEEMYPGILKNVNKAYKHLFPEIELNNETNESD</sequence>
<proteinExistence type="inferred from homology"/>
<dbReference type="KEGG" id="peo:AS203_07280"/>
<evidence type="ECO:0000313" key="5">
    <source>
        <dbReference type="EMBL" id="ALO48206.1"/>
    </source>
</evidence>
<evidence type="ECO:0000256" key="2">
    <source>
        <dbReference type="ARBA" id="ARBA00023125"/>
    </source>
</evidence>
<reference evidence="7" key="2">
    <citation type="submission" date="2015-11" db="EMBL/GenBank/DDBJ databases">
        <authorList>
            <person name="Zhang Y."/>
            <person name="Guo Z."/>
        </authorList>
    </citation>
    <scope>NUCLEOTIDE SEQUENCE [LARGE SCALE GENOMIC DNA]</scope>
    <source>
        <strain evidence="7">F0113</strain>
    </source>
</reference>
<dbReference type="SUPFAM" id="SSF56349">
    <property type="entry name" value="DNA breaking-rejoining enzymes"/>
    <property type="match status" value="1"/>
</dbReference>
<evidence type="ECO:0000259" key="4">
    <source>
        <dbReference type="PROSITE" id="PS51898"/>
    </source>
</evidence>
<keyword evidence="3" id="KW-0233">DNA recombination</keyword>
<dbReference type="EMBL" id="CP013195">
    <property type="protein sequence ID" value="ALO48206.1"/>
    <property type="molecule type" value="Genomic_DNA"/>
</dbReference>
<reference evidence="8" key="1">
    <citation type="submission" date="2015-11" db="EMBL/GenBank/DDBJ databases">
        <authorList>
            <person name="Holder M.E."/>
            <person name="Ajami N.J."/>
            <person name="Petrosino J.F."/>
        </authorList>
    </citation>
    <scope>NUCLEOTIDE SEQUENCE [LARGE SCALE GENOMIC DNA]</scope>
    <source>
        <strain evidence="8">F0113</strain>
    </source>
</reference>
<dbReference type="Gene3D" id="1.10.443.10">
    <property type="entry name" value="Intergrase catalytic core"/>
    <property type="match status" value="1"/>
</dbReference>
<dbReference type="OrthoDB" id="9766545at2"/>
<dbReference type="Pfam" id="PF00589">
    <property type="entry name" value="Phage_integrase"/>
    <property type="match status" value="1"/>
</dbReference>
<dbReference type="PROSITE" id="PS51898">
    <property type="entry name" value="TYR_RECOMBINASE"/>
    <property type="match status" value="1"/>
</dbReference>
<dbReference type="EMBL" id="CP013195">
    <property type="protein sequence ID" value="ALO48269.1"/>
    <property type="molecule type" value="Genomic_DNA"/>
</dbReference>
<dbReference type="STRING" id="76123.AS203_03140"/>
<gene>
    <name evidence="5" type="ORF">AS203_03140</name>
    <name evidence="6" type="ORF">AS203_03525</name>
    <name evidence="7" type="ORF">AS203_07280</name>
</gene>
<protein>
    <submittedName>
        <fullName evidence="7">Site-specific recombinase</fullName>
    </submittedName>
</protein>
<evidence type="ECO:0000313" key="7">
    <source>
        <dbReference type="EMBL" id="ALO48904.1"/>
    </source>
</evidence>
<feature type="domain" description="Tyr recombinase" evidence="4">
    <location>
        <begin position="109"/>
        <end position="313"/>
    </location>
</feature>
<keyword evidence="2" id="KW-0238">DNA-binding</keyword>
<dbReference type="InterPro" id="IPR050090">
    <property type="entry name" value="Tyrosine_recombinase_XerCD"/>
</dbReference>
<dbReference type="GO" id="GO:0015074">
    <property type="term" value="P:DNA integration"/>
    <property type="evidence" value="ECO:0007669"/>
    <property type="project" value="InterPro"/>
</dbReference>
<dbReference type="InterPro" id="IPR011010">
    <property type="entry name" value="DNA_brk_join_enz"/>
</dbReference>
<dbReference type="KEGG" id="peo:AS203_03140"/>
<dbReference type="GO" id="GO:0006310">
    <property type="term" value="P:DNA recombination"/>
    <property type="evidence" value="ECO:0007669"/>
    <property type="project" value="UniProtKB-KW"/>
</dbReference>